<dbReference type="OMA" id="FMDIDDQ"/>
<dbReference type="InterPro" id="IPR003903">
    <property type="entry name" value="UIM_dom"/>
</dbReference>
<evidence type="ECO:0000259" key="3">
    <source>
        <dbReference type="PROSITE" id="PS50033"/>
    </source>
</evidence>
<keyword evidence="5" id="KW-1185">Reference proteome</keyword>
<evidence type="ECO:0000313" key="4">
    <source>
        <dbReference type="EMBL" id="CDP09803.1"/>
    </source>
</evidence>
<dbReference type="EMBL" id="HG739125">
    <property type="protein sequence ID" value="CDP09803.1"/>
    <property type="molecule type" value="Genomic_DNA"/>
</dbReference>
<evidence type="ECO:0000313" key="5">
    <source>
        <dbReference type="Proteomes" id="UP000295252"/>
    </source>
</evidence>
<feature type="compositionally biased region" description="Polar residues" evidence="2">
    <location>
        <begin position="184"/>
        <end position="202"/>
    </location>
</feature>
<dbReference type="Pfam" id="PF00789">
    <property type="entry name" value="UBX"/>
    <property type="match status" value="1"/>
</dbReference>
<reference evidence="5" key="1">
    <citation type="journal article" date="2014" name="Science">
        <title>The coffee genome provides insight into the convergent evolution of caffeine biosynthesis.</title>
        <authorList>
            <person name="Denoeud F."/>
            <person name="Carretero-Paulet L."/>
            <person name="Dereeper A."/>
            <person name="Droc G."/>
            <person name="Guyot R."/>
            <person name="Pietrella M."/>
            <person name="Zheng C."/>
            <person name="Alberti A."/>
            <person name="Anthony F."/>
            <person name="Aprea G."/>
            <person name="Aury J.M."/>
            <person name="Bento P."/>
            <person name="Bernard M."/>
            <person name="Bocs S."/>
            <person name="Campa C."/>
            <person name="Cenci A."/>
            <person name="Combes M.C."/>
            <person name="Crouzillat D."/>
            <person name="Da Silva C."/>
            <person name="Daddiego L."/>
            <person name="De Bellis F."/>
            <person name="Dussert S."/>
            <person name="Garsmeur O."/>
            <person name="Gayraud T."/>
            <person name="Guignon V."/>
            <person name="Jahn K."/>
            <person name="Jamilloux V."/>
            <person name="Joet T."/>
            <person name="Labadie K."/>
            <person name="Lan T."/>
            <person name="Leclercq J."/>
            <person name="Lepelley M."/>
            <person name="Leroy T."/>
            <person name="Li L.T."/>
            <person name="Librado P."/>
            <person name="Lopez L."/>
            <person name="Munoz A."/>
            <person name="Noel B."/>
            <person name="Pallavicini A."/>
            <person name="Perrotta G."/>
            <person name="Poncet V."/>
            <person name="Pot D."/>
            <person name="Priyono X."/>
            <person name="Rigoreau M."/>
            <person name="Rouard M."/>
            <person name="Rozas J."/>
            <person name="Tranchant-Dubreuil C."/>
            <person name="VanBuren R."/>
            <person name="Zhang Q."/>
            <person name="Andrade A.C."/>
            <person name="Argout X."/>
            <person name="Bertrand B."/>
            <person name="de Kochko A."/>
            <person name="Graziosi G."/>
            <person name="Henry R.J."/>
            <person name="Jayarama X."/>
            <person name="Ming R."/>
            <person name="Nagai C."/>
            <person name="Rounsley S."/>
            <person name="Sankoff D."/>
            <person name="Giuliano G."/>
            <person name="Albert V.A."/>
            <person name="Wincker P."/>
            <person name="Lashermes P."/>
        </authorList>
    </citation>
    <scope>NUCLEOTIDE SEQUENCE [LARGE SCALE GENOMIC DNA]</scope>
    <source>
        <strain evidence="5">cv. DH200-94</strain>
    </source>
</reference>
<dbReference type="InterPro" id="IPR001012">
    <property type="entry name" value="UBX_dom"/>
</dbReference>
<accession>A0A068UQC7</accession>
<dbReference type="InterPro" id="IPR029071">
    <property type="entry name" value="Ubiquitin-like_domsf"/>
</dbReference>
<feature type="compositionally biased region" description="Basic and acidic residues" evidence="2">
    <location>
        <begin position="472"/>
        <end position="508"/>
    </location>
</feature>
<dbReference type="Gene3D" id="1.10.8.10">
    <property type="entry name" value="DNA helicase RuvA subunit, C-terminal domain"/>
    <property type="match status" value="1"/>
</dbReference>
<dbReference type="InterPro" id="IPR050730">
    <property type="entry name" value="UBX_domain-protein"/>
</dbReference>
<keyword evidence="1" id="KW-0833">Ubl conjugation pathway</keyword>
<dbReference type="SUPFAM" id="SSF54236">
    <property type="entry name" value="Ubiquitin-like"/>
    <property type="match status" value="1"/>
</dbReference>
<dbReference type="Proteomes" id="UP000295252">
    <property type="component" value="Chromosome X"/>
</dbReference>
<dbReference type="InParanoid" id="A0A068UQC7"/>
<dbReference type="InterPro" id="IPR009060">
    <property type="entry name" value="UBA-like_sf"/>
</dbReference>
<feature type="domain" description="UBX" evidence="3">
    <location>
        <begin position="521"/>
        <end position="599"/>
    </location>
</feature>
<dbReference type="CDD" id="cd01767">
    <property type="entry name" value="UBX"/>
    <property type="match status" value="1"/>
</dbReference>
<dbReference type="SUPFAM" id="SSF46934">
    <property type="entry name" value="UBA-like"/>
    <property type="match status" value="1"/>
</dbReference>
<dbReference type="FunCoup" id="A0A068UQC7">
    <property type="interactions" value="1756"/>
</dbReference>
<gene>
    <name evidence="4" type="ORF">GSCOC_T00030269001</name>
</gene>
<sequence>MARPNQEAIEMFMSITGVSESIAIQRLEEHAGDLNQAVNAHFAEGDRNITHETPVAAMEDDVMDIDDAAQVEPQRPPFSLLSSNRNLNPFSLLDPNFRRSILDSGTDFTNRDPFVSHPREVREVPIEVKDGNGQSGRSDSAPIIEDVTETAQAHGPEIRGNVILDEDDDKDVPTGPVERATEHNVGSDNTFGGFSHAPSSRPTAPGIDDMPDYSNDIEEEMIRAAIEASKRDAKMSDHQSQVRDFSRDSMPQHQQSHLEDPELARAMSLSLKTAEREKALRELEGEVGVSEVAGHTPSAGVEDYAKSSSPSNGRLHVGISSVPHEEGEDIEEAPLVRHRGRHASIGSADTGRDDEEVDVSPRLSPRNHDSLNAPRVDGNDFPSDEWGGISSEEHDEAVMLEAAMFGGIPEASGYRLPYAPHHMMQNGLNRSMDPYTQRVLRPPSPSLTAQRLLREQQDDEYLASLQADREKELKAKEEAEAALAEERRREEEFRKKQEEEQEVDRQLAAKEASLPQEPPSNDENAVTLLVRMPDGSRRGRRFLKSDRLQCLFDFIDISRVVKPGNYRLVRPYPRQAFSDGESGLTLNELGLTSKQEALFLELI</sequence>
<dbReference type="Gene3D" id="3.10.20.90">
    <property type="entry name" value="Phosphatidylinositol 3-kinase Catalytic Subunit, Chain A, domain 1"/>
    <property type="match status" value="1"/>
</dbReference>
<dbReference type="PANTHER" id="PTHR23322:SF93">
    <property type="entry name" value="UBX DOMAIN-CONTAINING PROTEIN 8"/>
    <property type="match status" value="1"/>
</dbReference>
<feature type="region of interest" description="Disordered" evidence="2">
    <location>
        <begin position="282"/>
        <end position="381"/>
    </location>
</feature>
<dbReference type="SMART" id="SM00726">
    <property type="entry name" value="UIM"/>
    <property type="match status" value="2"/>
</dbReference>
<dbReference type="PROSITE" id="PS50033">
    <property type="entry name" value="UBX"/>
    <property type="match status" value="1"/>
</dbReference>
<dbReference type="Pfam" id="PF14555">
    <property type="entry name" value="UBA_4"/>
    <property type="match status" value="1"/>
</dbReference>
<dbReference type="Gramene" id="CDP09803">
    <property type="protein sequence ID" value="CDP09803"/>
    <property type="gene ID" value="GSCOC_T00030269001"/>
</dbReference>
<feature type="region of interest" description="Disordered" evidence="2">
    <location>
        <begin position="177"/>
        <end position="208"/>
    </location>
</feature>
<protein>
    <recommendedName>
        <fullName evidence="3">UBX domain-containing protein</fullName>
    </recommendedName>
</protein>
<dbReference type="SMART" id="SM00166">
    <property type="entry name" value="UBX"/>
    <property type="match status" value="1"/>
</dbReference>
<proteinExistence type="predicted"/>
<evidence type="ECO:0000256" key="1">
    <source>
        <dbReference type="ARBA" id="ARBA00022786"/>
    </source>
</evidence>
<dbReference type="AlphaFoldDB" id="A0A068UQC7"/>
<dbReference type="OrthoDB" id="1920064at2759"/>
<dbReference type="CDD" id="cd14351">
    <property type="entry name" value="UBA_Ubx1_like"/>
    <property type="match status" value="1"/>
</dbReference>
<organism evidence="4 5">
    <name type="scientific">Coffea canephora</name>
    <name type="common">Robusta coffee</name>
    <dbReference type="NCBI Taxonomy" id="49390"/>
    <lineage>
        <taxon>Eukaryota</taxon>
        <taxon>Viridiplantae</taxon>
        <taxon>Streptophyta</taxon>
        <taxon>Embryophyta</taxon>
        <taxon>Tracheophyta</taxon>
        <taxon>Spermatophyta</taxon>
        <taxon>Magnoliopsida</taxon>
        <taxon>eudicotyledons</taxon>
        <taxon>Gunneridae</taxon>
        <taxon>Pentapetalae</taxon>
        <taxon>asterids</taxon>
        <taxon>lamiids</taxon>
        <taxon>Gentianales</taxon>
        <taxon>Rubiaceae</taxon>
        <taxon>Ixoroideae</taxon>
        <taxon>Gardenieae complex</taxon>
        <taxon>Bertiereae - Coffeeae clade</taxon>
        <taxon>Coffeeae</taxon>
        <taxon>Coffea</taxon>
    </lineage>
</organism>
<dbReference type="PANTHER" id="PTHR23322">
    <property type="entry name" value="FAS-ASSOCIATED PROTEIN"/>
    <property type="match status" value="1"/>
</dbReference>
<dbReference type="PhylomeDB" id="A0A068UQC7"/>
<dbReference type="PROSITE" id="PS50330">
    <property type="entry name" value="UIM"/>
    <property type="match status" value="1"/>
</dbReference>
<dbReference type="STRING" id="49390.A0A068UQC7"/>
<name>A0A068UQC7_COFCA</name>
<feature type="region of interest" description="Disordered" evidence="2">
    <location>
        <begin position="472"/>
        <end position="525"/>
    </location>
</feature>
<dbReference type="GO" id="GO:0043130">
    <property type="term" value="F:ubiquitin binding"/>
    <property type="evidence" value="ECO:0007669"/>
    <property type="project" value="TreeGrafter"/>
</dbReference>
<evidence type="ECO:0000256" key="2">
    <source>
        <dbReference type="SAM" id="MobiDB-lite"/>
    </source>
</evidence>